<dbReference type="Gene3D" id="3.90.1200.10">
    <property type="match status" value="1"/>
</dbReference>
<dbReference type="PANTHER" id="PTHR23020">
    <property type="entry name" value="UNCHARACTERIZED NUCLEAR HORMONE RECEPTOR-RELATED"/>
    <property type="match status" value="1"/>
</dbReference>
<comment type="caution">
    <text evidence="2">The sequence shown here is derived from an EMBL/GenBank/DDBJ whole genome shotgun (WGS) entry which is preliminary data.</text>
</comment>
<name>A0A367L2U1_9HYPO</name>
<reference evidence="2 3" key="1">
    <citation type="journal article" date="2015" name="BMC Genomics">
        <title>Insights from the genome of Ophiocordyceps polyrhachis-furcata to pathogenicity and host specificity in insect fungi.</title>
        <authorList>
            <person name="Wichadakul D."/>
            <person name="Kobmoo N."/>
            <person name="Ingsriswang S."/>
            <person name="Tangphatsornruang S."/>
            <person name="Chantasingh D."/>
            <person name="Luangsa-ard J.J."/>
            <person name="Eurwilaichitr L."/>
        </authorList>
    </citation>
    <scope>NUCLEOTIDE SEQUENCE [LARGE SCALE GENOMIC DNA]</scope>
    <source>
        <strain evidence="2 3">BCC 54312</strain>
    </source>
</reference>
<organism evidence="2 3">
    <name type="scientific">Ophiocordyceps polyrhachis-furcata BCC 54312</name>
    <dbReference type="NCBI Taxonomy" id="1330021"/>
    <lineage>
        <taxon>Eukaryota</taxon>
        <taxon>Fungi</taxon>
        <taxon>Dikarya</taxon>
        <taxon>Ascomycota</taxon>
        <taxon>Pezizomycotina</taxon>
        <taxon>Sordariomycetes</taxon>
        <taxon>Hypocreomycetidae</taxon>
        <taxon>Hypocreales</taxon>
        <taxon>Ophiocordycipitaceae</taxon>
        <taxon>Ophiocordyceps</taxon>
    </lineage>
</organism>
<proteinExistence type="predicted"/>
<feature type="domain" description="Aminoglycoside phosphotransferase" evidence="1">
    <location>
        <begin position="145"/>
        <end position="297"/>
    </location>
</feature>
<evidence type="ECO:0000313" key="3">
    <source>
        <dbReference type="Proteomes" id="UP000253664"/>
    </source>
</evidence>
<dbReference type="InterPro" id="IPR052961">
    <property type="entry name" value="Oxido-Kinase-like_Enzymes"/>
</dbReference>
<dbReference type="InterPro" id="IPR002575">
    <property type="entry name" value="Aminoglycoside_PTrfase"/>
</dbReference>
<dbReference type="InterPro" id="IPR011009">
    <property type="entry name" value="Kinase-like_dom_sf"/>
</dbReference>
<dbReference type="SUPFAM" id="SSF56112">
    <property type="entry name" value="Protein kinase-like (PK-like)"/>
    <property type="match status" value="1"/>
</dbReference>
<dbReference type="AlphaFoldDB" id="A0A367L2U1"/>
<evidence type="ECO:0000313" key="2">
    <source>
        <dbReference type="EMBL" id="RCI08751.1"/>
    </source>
</evidence>
<protein>
    <recommendedName>
        <fullName evidence="1">Aminoglycoside phosphotransferase domain-containing protein</fullName>
    </recommendedName>
</protein>
<evidence type="ECO:0000259" key="1">
    <source>
        <dbReference type="Pfam" id="PF01636"/>
    </source>
</evidence>
<dbReference type="EMBL" id="LKCN02000018">
    <property type="protein sequence ID" value="RCI08751.1"/>
    <property type="molecule type" value="Genomic_DNA"/>
</dbReference>
<dbReference type="PANTHER" id="PTHR23020:SF41">
    <property type="entry name" value="AMINOGLYCOSIDE PHOSPHOTRANSFERASE DOMAIN-CONTAINING PROTEIN"/>
    <property type="match status" value="1"/>
</dbReference>
<dbReference type="OrthoDB" id="411145at2759"/>
<dbReference type="Proteomes" id="UP000253664">
    <property type="component" value="Unassembled WGS sequence"/>
</dbReference>
<gene>
    <name evidence="2" type="ORF">L249_4883</name>
</gene>
<sequence>MAKPRQVAEAMLARLDLDLVSCSELQTLWAGYGHVCALEARSRHGPSDEPQRLILKLISPPPLAPHHHQATDEGHVRKMLSYQVEQFWYDELAPRLDSEVAVARCLASTRSRPFGDQGPTTATILSDLRVNFPVAVHRSLTPCQVHAALDWLARFHGSAWRWLPDGDRDSFVGPPLQEVGKNGDDAKGVVRAAGLWLNGGYTYLATRRREYAALAADDASEWSHALCRPDADGRPPVAEQAAAFLAPGGGGERWQTCIHGDVKSENLFATTTGDAVAFFDFQYVGLGLGVCDLAKLFTCSVPLNMLATDGEVAAAERHLPMSTGETELLERYRARLLQSRQKEYEWKDLVRHWETALVDWCRFQASWGFWGNTDWLQARVRDILADVGWRAWLRRQQ</sequence>
<dbReference type="Pfam" id="PF01636">
    <property type="entry name" value="APH"/>
    <property type="match status" value="1"/>
</dbReference>
<accession>A0A367L2U1</accession>
<keyword evidence="3" id="KW-1185">Reference proteome</keyword>